<dbReference type="InterPro" id="IPR001789">
    <property type="entry name" value="Sig_transdc_resp-reg_receiver"/>
</dbReference>
<proteinExistence type="predicted"/>
<dbReference type="Gene3D" id="1.10.287.130">
    <property type="match status" value="1"/>
</dbReference>
<evidence type="ECO:0000256" key="5">
    <source>
        <dbReference type="ARBA" id="ARBA00023163"/>
    </source>
</evidence>
<evidence type="ECO:0000256" key="3">
    <source>
        <dbReference type="ARBA" id="ARBA00022553"/>
    </source>
</evidence>
<evidence type="ECO:0000313" key="12">
    <source>
        <dbReference type="EMBL" id="UWN65847.1"/>
    </source>
</evidence>
<keyword evidence="13" id="KW-1185">Reference proteome</keyword>
<evidence type="ECO:0000259" key="10">
    <source>
        <dbReference type="PROSITE" id="PS50109"/>
    </source>
</evidence>
<feature type="compositionally biased region" description="Polar residues" evidence="7">
    <location>
        <begin position="1330"/>
        <end position="1342"/>
    </location>
</feature>
<dbReference type="Pfam" id="PF12833">
    <property type="entry name" value="HTH_18"/>
    <property type="match status" value="1"/>
</dbReference>
<keyword evidence="8" id="KW-0472">Membrane</keyword>
<dbReference type="PROSITE" id="PS50109">
    <property type="entry name" value="HIS_KIN"/>
    <property type="match status" value="1"/>
</dbReference>
<dbReference type="PROSITE" id="PS50110">
    <property type="entry name" value="RESPONSE_REGULATORY"/>
    <property type="match status" value="1"/>
</dbReference>
<dbReference type="InterPro" id="IPR036097">
    <property type="entry name" value="HisK_dim/P_sf"/>
</dbReference>
<evidence type="ECO:0000256" key="4">
    <source>
        <dbReference type="ARBA" id="ARBA00023015"/>
    </source>
</evidence>
<name>A0ABY5V8P2_9BACT</name>
<feature type="modified residue" description="4-aspartylphosphate" evidence="6">
    <location>
        <position position="1122"/>
    </location>
</feature>
<dbReference type="SUPFAM" id="SSF47384">
    <property type="entry name" value="Homodimeric domain of signal transducing histidine kinase"/>
    <property type="match status" value="1"/>
</dbReference>
<dbReference type="Gene3D" id="3.40.50.2300">
    <property type="match status" value="1"/>
</dbReference>
<sequence>MKKLFLLLFVSFFTVGDIYCQKLFPFQFRKIDVDDGLSENSVQCIIQDSCGFMWFGTKAGLNRYDGTEFRIYRNDPNENLSLGNNYIRSLLLGPSDVLYVGTDAGLYIMRMADEKFTKLNVKTADGIEVTSGVNSMQFDDKGRLWLATMIQGVFTFDPGTNTLSRVESVGLDLRQNAAWCVIRDRSGVMWVGSRLGLLRYDSGRGVLNPESAFSGETRIEILNISEDERGQLWLGTWEDGVLCYHKDTRTYASYGGKGAENYITHVRAVFPYSKEIMLIGADDGFYAVTSDGLRRIDNPRSQQSLSDQNVYSIFQDRENGLWIGTYFGGVNYFNPLLSSVETFVPGNVPGMLSGRAVGQFCEDPAGNLWIATEDGGVNYFNTKTNWITQPIETSYHNIQALLLDGDDLWIGTLSRGLDIHNLKSGHVNHLRHDPADEHSIDNDCIFSLYRTRSGEIFVGTSEGVNRYDRQHHRFDRILGNAGCVRDMLEDEYGNLWLASLNAGAIRLKLAEGEWIHYDSVNYRSNPIVGQKLCSVYIDAHKNLIYTSQGGGIFFYDHQTDSFRNISLADGLPDNVIYGVLDDQFGNLWLSSNVGIIRFNPKAPHDSRIYNKTSGMQSAQFNFRASYKTRDGKFYFGGINGFSCFYPEELADVKNQFVPPVVITGITFLKGGKKALETKTISTSFYHGNPIEISYKQASFTISYVSLSYVSQADNCYAYMLEGFDTDWHDVCNNRSVSYFNLPPGKYTFKVRGSNNDGMWNTEAARIDIRILPPLWRSAFAITAYILAFILACFLTIRHLLQRLRRKRAAELESVTAEAEKKTFQSQIEFFVSIAHEIRTPLSLISAPLEEIIASGDASGQMRQNLRIIDKNRERLSTLVNQLLDFRKIDSRKHIAMRQEIDLKKLLSDIYERFLKTSYTKHIEMLFELPEGDASVISDSDALIKITDNLLANALKFTSDRILLQLQRNADRSFTIRVTDNGKGIPDRLKKLIFDPFYQIDKQDEKRGYGIGLSLVKNLSEVLEGQIRVSDAPGGGTVFSVTFANLSSVTSQSPSSVSVDEESLLEDPAAEHLPRLLAVDDNPDMTLFISQNLGGNYHVDVADNVSQALKLLEKNSYELIISDIMMPGTDGILFARQLRNNINFSHIPIILLSAKTDNVSKAEGLYAGADVFIEKPFSMKYLKAQIASLLNNRKSILDAFNRSPLMPYSALATNKSDEIFLKKLNEEIEKHMADENFSVESLADIFSLSRSSLQRKVKIISGTTPGEYLRNYRLKRACHLLLESNMRINEVAFEVGFNSASYFTKAFFKAYNMTPTDFLAEHAPEKADRQMQGTASGKSTDRN</sequence>
<dbReference type="SUPFAM" id="SSF52172">
    <property type="entry name" value="CheY-like"/>
    <property type="match status" value="1"/>
</dbReference>
<dbReference type="Pfam" id="PF00072">
    <property type="entry name" value="Response_reg"/>
    <property type="match status" value="1"/>
</dbReference>
<dbReference type="Gene3D" id="2.130.10.10">
    <property type="entry name" value="YVTN repeat-like/Quinoprotein amine dehydrogenase"/>
    <property type="match status" value="2"/>
</dbReference>
<reference evidence="12" key="1">
    <citation type="journal article" date="2022" name="Cell">
        <title>Design, construction, and in vivo augmentation of a complex gut microbiome.</title>
        <authorList>
            <person name="Cheng A.G."/>
            <person name="Ho P.Y."/>
            <person name="Aranda-Diaz A."/>
            <person name="Jain S."/>
            <person name="Yu F.B."/>
            <person name="Meng X."/>
            <person name="Wang M."/>
            <person name="Iakiviak M."/>
            <person name="Nagashima K."/>
            <person name="Zhao A."/>
            <person name="Murugkar P."/>
            <person name="Patil A."/>
            <person name="Atabakhsh K."/>
            <person name="Weakley A."/>
            <person name="Yan J."/>
            <person name="Brumbaugh A.R."/>
            <person name="Higginbottom S."/>
            <person name="Dimas A."/>
            <person name="Shiver A.L."/>
            <person name="Deutschbauer A."/>
            <person name="Neff N."/>
            <person name="Sonnenburg J.L."/>
            <person name="Huang K.C."/>
            <person name="Fischbach M.A."/>
        </authorList>
    </citation>
    <scope>NUCLEOTIDE SEQUENCE</scope>
    <source>
        <strain evidence="12">JC50</strain>
    </source>
</reference>
<accession>A0ABY5V8P2</accession>
<dbReference type="InterPro" id="IPR005467">
    <property type="entry name" value="His_kinase_dom"/>
</dbReference>
<dbReference type="InterPro" id="IPR009057">
    <property type="entry name" value="Homeodomain-like_sf"/>
</dbReference>
<keyword evidence="5" id="KW-0804">Transcription</keyword>
<dbReference type="SUPFAM" id="SSF55874">
    <property type="entry name" value="ATPase domain of HSP90 chaperone/DNA topoisomerase II/histidine kinase"/>
    <property type="match status" value="1"/>
</dbReference>
<dbReference type="Gene3D" id="3.30.565.10">
    <property type="entry name" value="Histidine kinase-like ATPase, C-terminal domain"/>
    <property type="match status" value="1"/>
</dbReference>
<dbReference type="InterPro" id="IPR011006">
    <property type="entry name" value="CheY-like_superfamily"/>
</dbReference>
<dbReference type="InterPro" id="IPR018060">
    <property type="entry name" value="HTH_AraC"/>
</dbReference>
<evidence type="ECO:0000256" key="6">
    <source>
        <dbReference type="PROSITE-ProRule" id="PRU00169"/>
    </source>
</evidence>
<protein>
    <recommendedName>
        <fullName evidence="2">histidine kinase</fullName>
        <ecNumber evidence="2">2.7.13.3</ecNumber>
    </recommendedName>
</protein>
<feature type="domain" description="HTH araC/xylS-type" evidence="9">
    <location>
        <begin position="1221"/>
        <end position="1320"/>
    </location>
</feature>
<feature type="domain" description="Response regulatory" evidence="11">
    <location>
        <begin position="1074"/>
        <end position="1189"/>
    </location>
</feature>
<keyword evidence="8" id="KW-0812">Transmembrane</keyword>
<dbReference type="InterPro" id="IPR011123">
    <property type="entry name" value="Y_Y_Y"/>
</dbReference>
<dbReference type="Gene3D" id="1.10.10.60">
    <property type="entry name" value="Homeodomain-like"/>
    <property type="match status" value="1"/>
</dbReference>
<evidence type="ECO:0000256" key="8">
    <source>
        <dbReference type="SAM" id="Phobius"/>
    </source>
</evidence>
<dbReference type="PROSITE" id="PS01124">
    <property type="entry name" value="HTH_ARAC_FAMILY_2"/>
    <property type="match status" value="1"/>
</dbReference>
<dbReference type="Pfam" id="PF07495">
    <property type="entry name" value="Y_Y_Y"/>
    <property type="match status" value="1"/>
</dbReference>
<evidence type="ECO:0000313" key="13">
    <source>
        <dbReference type="Proteomes" id="UP001058267"/>
    </source>
</evidence>
<dbReference type="RefSeq" id="WP_147513130.1">
    <property type="nucleotide sequence ID" value="NZ_CP102252.1"/>
</dbReference>
<dbReference type="SMART" id="SM00342">
    <property type="entry name" value="HTH_ARAC"/>
    <property type="match status" value="1"/>
</dbReference>
<dbReference type="SMART" id="SM00388">
    <property type="entry name" value="HisKA"/>
    <property type="match status" value="1"/>
</dbReference>
<dbReference type="CDD" id="cd00082">
    <property type="entry name" value="HisKA"/>
    <property type="match status" value="1"/>
</dbReference>
<dbReference type="SMART" id="SM00387">
    <property type="entry name" value="HATPase_c"/>
    <property type="match status" value="1"/>
</dbReference>
<dbReference type="SUPFAM" id="SSF46689">
    <property type="entry name" value="Homeodomain-like"/>
    <property type="match status" value="1"/>
</dbReference>
<dbReference type="Proteomes" id="UP001058267">
    <property type="component" value="Chromosome"/>
</dbReference>
<evidence type="ECO:0000256" key="2">
    <source>
        <dbReference type="ARBA" id="ARBA00012438"/>
    </source>
</evidence>
<dbReference type="InterPro" id="IPR011110">
    <property type="entry name" value="Reg_prop"/>
</dbReference>
<comment type="catalytic activity">
    <reaction evidence="1">
        <text>ATP + protein L-histidine = ADP + protein N-phospho-L-histidine.</text>
        <dbReference type="EC" id="2.7.13.3"/>
    </reaction>
</comment>
<dbReference type="Pfam" id="PF00512">
    <property type="entry name" value="HisKA"/>
    <property type="match status" value="1"/>
</dbReference>
<keyword evidence="4" id="KW-0805">Transcription regulation</keyword>
<feature type="transmembrane region" description="Helical" evidence="8">
    <location>
        <begin position="774"/>
        <end position="796"/>
    </location>
</feature>
<keyword evidence="3 6" id="KW-0597">Phosphoprotein</keyword>
<dbReference type="SMART" id="SM00448">
    <property type="entry name" value="REC"/>
    <property type="match status" value="1"/>
</dbReference>
<evidence type="ECO:0000259" key="11">
    <source>
        <dbReference type="PROSITE" id="PS50110"/>
    </source>
</evidence>
<keyword evidence="8" id="KW-1133">Transmembrane helix</keyword>
<organism evidence="12 13">
    <name type="scientific">Alistipes senegalensis JC50</name>
    <dbReference type="NCBI Taxonomy" id="1033732"/>
    <lineage>
        <taxon>Bacteria</taxon>
        <taxon>Pseudomonadati</taxon>
        <taxon>Bacteroidota</taxon>
        <taxon>Bacteroidia</taxon>
        <taxon>Bacteroidales</taxon>
        <taxon>Rikenellaceae</taxon>
        <taxon>Alistipes</taxon>
    </lineage>
</organism>
<feature type="domain" description="Histidine kinase" evidence="10">
    <location>
        <begin position="832"/>
        <end position="1046"/>
    </location>
</feature>
<dbReference type="PRINTS" id="PR00344">
    <property type="entry name" value="BCTRLSENSOR"/>
</dbReference>
<dbReference type="CDD" id="cd00075">
    <property type="entry name" value="HATPase"/>
    <property type="match status" value="1"/>
</dbReference>
<gene>
    <name evidence="12" type="ORF">NQ519_03125</name>
</gene>
<dbReference type="EMBL" id="CP102252">
    <property type="protein sequence ID" value="UWN65847.1"/>
    <property type="molecule type" value="Genomic_DNA"/>
</dbReference>
<dbReference type="InterPro" id="IPR004358">
    <property type="entry name" value="Sig_transdc_His_kin-like_C"/>
</dbReference>
<dbReference type="InterPro" id="IPR003661">
    <property type="entry name" value="HisK_dim/P_dom"/>
</dbReference>
<evidence type="ECO:0000256" key="1">
    <source>
        <dbReference type="ARBA" id="ARBA00000085"/>
    </source>
</evidence>
<dbReference type="Pfam" id="PF07494">
    <property type="entry name" value="Reg_prop"/>
    <property type="match status" value="3"/>
</dbReference>
<dbReference type="PANTHER" id="PTHR43547">
    <property type="entry name" value="TWO-COMPONENT HISTIDINE KINASE"/>
    <property type="match status" value="1"/>
</dbReference>
<dbReference type="InterPro" id="IPR003594">
    <property type="entry name" value="HATPase_dom"/>
</dbReference>
<dbReference type="Gene3D" id="2.60.40.10">
    <property type="entry name" value="Immunoglobulins"/>
    <property type="match status" value="1"/>
</dbReference>
<dbReference type="SUPFAM" id="SSF63829">
    <property type="entry name" value="Calcium-dependent phosphotriesterase"/>
    <property type="match status" value="2"/>
</dbReference>
<dbReference type="PANTHER" id="PTHR43547:SF2">
    <property type="entry name" value="HYBRID SIGNAL TRANSDUCTION HISTIDINE KINASE C"/>
    <property type="match status" value="1"/>
</dbReference>
<dbReference type="EC" id="2.7.13.3" evidence="2"/>
<evidence type="ECO:0000259" key="9">
    <source>
        <dbReference type="PROSITE" id="PS01124"/>
    </source>
</evidence>
<feature type="region of interest" description="Disordered" evidence="7">
    <location>
        <begin position="1323"/>
        <end position="1342"/>
    </location>
</feature>
<dbReference type="Pfam" id="PF02518">
    <property type="entry name" value="HATPase_c"/>
    <property type="match status" value="1"/>
</dbReference>
<dbReference type="InterPro" id="IPR013783">
    <property type="entry name" value="Ig-like_fold"/>
</dbReference>
<dbReference type="InterPro" id="IPR036890">
    <property type="entry name" value="HATPase_C_sf"/>
</dbReference>
<evidence type="ECO:0000256" key="7">
    <source>
        <dbReference type="SAM" id="MobiDB-lite"/>
    </source>
</evidence>
<dbReference type="InterPro" id="IPR015943">
    <property type="entry name" value="WD40/YVTN_repeat-like_dom_sf"/>
</dbReference>